<organism evidence="6 7">
    <name type="scientific">Dactylosporangium cerinum</name>
    <dbReference type="NCBI Taxonomy" id="1434730"/>
    <lineage>
        <taxon>Bacteria</taxon>
        <taxon>Bacillati</taxon>
        <taxon>Actinomycetota</taxon>
        <taxon>Actinomycetes</taxon>
        <taxon>Micromonosporales</taxon>
        <taxon>Micromonosporaceae</taxon>
        <taxon>Dactylosporangium</taxon>
    </lineage>
</organism>
<dbReference type="Gene3D" id="1.25.40.10">
    <property type="entry name" value="Tetratricopeptide repeat domain"/>
    <property type="match status" value="2"/>
</dbReference>
<dbReference type="SUPFAM" id="SSF46894">
    <property type="entry name" value="C-terminal effector domain of the bipartite response regulators"/>
    <property type="match status" value="1"/>
</dbReference>
<keyword evidence="1" id="KW-0805">Transcription regulation</keyword>
<dbReference type="PANTHER" id="PTHR44688">
    <property type="entry name" value="DNA-BINDING TRANSCRIPTIONAL ACTIVATOR DEVR_DOSR"/>
    <property type="match status" value="1"/>
</dbReference>
<dbReference type="InterPro" id="IPR059106">
    <property type="entry name" value="WHD_MalT"/>
</dbReference>
<dbReference type="PROSITE" id="PS50043">
    <property type="entry name" value="HTH_LUXR_2"/>
    <property type="match status" value="1"/>
</dbReference>
<feature type="region of interest" description="Disordered" evidence="4">
    <location>
        <begin position="795"/>
        <end position="816"/>
    </location>
</feature>
<keyword evidence="7" id="KW-1185">Reference proteome</keyword>
<evidence type="ECO:0000313" key="7">
    <source>
        <dbReference type="Proteomes" id="UP001595912"/>
    </source>
</evidence>
<dbReference type="Pfam" id="PF13191">
    <property type="entry name" value="AAA_16"/>
    <property type="match status" value="1"/>
</dbReference>
<evidence type="ECO:0000256" key="3">
    <source>
        <dbReference type="ARBA" id="ARBA00023163"/>
    </source>
</evidence>
<dbReference type="SUPFAM" id="SSF52540">
    <property type="entry name" value="P-loop containing nucleoside triphosphate hydrolases"/>
    <property type="match status" value="1"/>
</dbReference>
<protein>
    <submittedName>
        <fullName evidence="6">LuxR C-terminal-related transcriptional regulator</fullName>
    </submittedName>
</protein>
<evidence type="ECO:0000256" key="1">
    <source>
        <dbReference type="ARBA" id="ARBA00023015"/>
    </source>
</evidence>
<accession>A0ABV9WF78</accession>
<dbReference type="InterPro" id="IPR016032">
    <property type="entry name" value="Sig_transdc_resp-reg_C-effctor"/>
</dbReference>
<dbReference type="InterPro" id="IPR003593">
    <property type="entry name" value="AAA+_ATPase"/>
</dbReference>
<dbReference type="InterPro" id="IPR041664">
    <property type="entry name" value="AAA_16"/>
</dbReference>
<feature type="compositionally biased region" description="Basic and acidic residues" evidence="4">
    <location>
        <begin position="802"/>
        <end position="813"/>
    </location>
</feature>
<dbReference type="Gene3D" id="3.40.50.300">
    <property type="entry name" value="P-loop containing nucleotide triphosphate hydrolases"/>
    <property type="match status" value="1"/>
</dbReference>
<dbReference type="SMART" id="SM00382">
    <property type="entry name" value="AAA"/>
    <property type="match status" value="1"/>
</dbReference>
<dbReference type="InterPro" id="IPR027417">
    <property type="entry name" value="P-loop_NTPase"/>
</dbReference>
<dbReference type="PANTHER" id="PTHR44688:SF16">
    <property type="entry name" value="DNA-BINDING TRANSCRIPTIONAL ACTIVATOR DEVR_DOSR"/>
    <property type="match status" value="1"/>
</dbReference>
<reference evidence="7" key="1">
    <citation type="journal article" date="2019" name="Int. J. Syst. Evol. Microbiol.">
        <title>The Global Catalogue of Microorganisms (GCM) 10K type strain sequencing project: providing services to taxonomists for standard genome sequencing and annotation.</title>
        <authorList>
            <consortium name="The Broad Institute Genomics Platform"/>
            <consortium name="The Broad Institute Genome Sequencing Center for Infectious Disease"/>
            <person name="Wu L."/>
            <person name="Ma J."/>
        </authorList>
    </citation>
    <scope>NUCLEOTIDE SEQUENCE [LARGE SCALE GENOMIC DNA]</scope>
    <source>
        <strain evidence="7">CGMCC 4.7152</strain>
    </source>
</reference>
<keyword evidence="2" id="KW-0238">DNA-binding</keyword>
<dbReference type="InterPro" id="IPR011990">
    <property type="entry name" value="TPR-like_helical_dom_sf"/>
</dbReference>
<dbReference type="SUPFAM" id="SSF48452">
    <property type="entry name" value="TPR-like"/>
    <property type="match status" value="2"/>
</dbReference>
<dbReference type="EMBL" id="JBHSIU010000122">
    <property type="protein sequence ID" value="MFC5007392.1"/>
    <property type="molecule type" value="Genomic_DNA"/>
</dbReference>
<feature type="domain" description="HTH luxR-type" evidence="5">
    <location>
        <begin position="807"/>
        <end position="872"/>
    </location>
</feature>
<gene>
    <name evidence="6" type="ORF">ACFPIJ_57475</name>
</gene>
<sequence>MPRPVAHDVSGTRGLLDRKDLLQLLDRAVTRRLTVISAPPGSGKTSLLRAWAGDPTTLRRVVFVSVERNQQNEQRFWSAVLDAIREPARPTTSAAPVTVPDVDEVIDSVLSELVEHAEPVVLIIDDLHELRSTDAFTQLEHFVAELPGNARVVLSSRRDPPIRLHQLRLAGAVAEIRAGDLRFTEAETRELLVGSGIGLSGEGAAALHRRTEGWAAGLRLAVISLTGHPEPERFVAEFSGTDRAIGEYLMAEMLERQPGEVQRMLLRTSLVDRMNGELADLLSCRPGSEQMLLALEEANAFVASLDAQRTWFRYHQLLADFLRLELRRTSADEVPDLHRRAARWFADRGDVVEAVRHMVAAGNWPDAARLVADHSFRWVLDGRAGTIRTVLQAFPEGASADHPDLALAHAAAELNQGRTEEAAAQLALAESHLPSAAPARRRRAVAVASLRLALARRSGQFSEVIEQVKMLDASMADASSEPLAMGSELRGVTLLNLGIVETWTGRLLEAERHLSDGAALAQRIGRPYLEVACRAHQGFPSRTVSVTAARERGRQAVALAERHGLDDHPILAPALGAVGGMAIWMGEFDEGERWLRRAWDVGSAHVEPATAVLLHLATGMLHAGRGQQRSALEAFTAAARTQSLLTGAHALAPRITGWLATTQARLGRPAEARATLAEFTPEPGRAGAISNARAWICLVDGNPSLALEVLRDIRDTTPPIDPFTLVEAHLLAGTAHLRSGDRDAAAAAAEAALATAEPDRLVFPFAMTEAADLLDVLRYHETAHRALLADVVDQLRSTSSPSDDREPPPHSDELTPSELRVLRYLPTNLTRAEIANELHVSIHTVNTHIRNLYAKLGAGDRSAAVHRARQLRLLSNRLPPASAN</sequence>
<dbReference type="Gene3D" id="1.10.10.10">
    <property type="entry name" value="Winged helix-like DNA-binding domain superfamily/Winged helix DNA-binding domain"/>
    <property type="match status" value="1"/>
</dbReference>
<evidence type="ECO:0000259" key="5">
    <source>
        <dbReference type="PROSITE" id="PS50043"/>
    </source>
</evidence>
<comment type="caution">
    <text evidence="6">The sequence shown here is derived from an EMBL/GenBank/DDBJ whole genome shotgun (WGS) entry which is preliminary data.</text>
</comment>
<dbReference type="InterPro" id="IPR036388">
    <property type="entry name" value="WH-like_DNA-bd_sf"/>
</dbReference>
<evidence type="ECO:0000313" key="6">
    <source>
        <dbReference type="EMBL" id="MFC5007392.1"/>
    </source>
</evidence>
<dbReference type="CDD" id="cd06170">
    <property type="entry name" value="LuxR_C_like"/>
    <property type="match status" value="1"/>
</dbReference>
<dbReference type="Pfam" id="PF00196">
    <property type="entry name" value="GerE"/>
    <property type="match status" value="1"/>
</dbReference>
<dbReference type="Pfam" id="PF25873">
    <property type="entry name" value="WHD_MalT"/>
    <property type="match status" value="1"/>
</dbReference>
<dbReference type="SMART" id="SM00421">
    <property type="entry name" value="HTH_LUXR"/>
    <property type="match status" value="1"/>
</dbReference>
<keyword evidence="3" id="KW-0804">Transcription</keyword>
<evidence type="ECO:0000256" key="2">
    <source>
        <dbReference type="ARBA" id="ARBA00023125"/>
    </source>
</evidence>
<dbReference type="InterPro" id="IPR000792">
    <property type="entry name" value="Tscrpt_reg_LuxR_C"/>
</dbReference>
<proteinExistence type="predicted"/>
<name>A0ABV9WF78_9ACTN</name>
<dbReference type="PRINTS" id="PR00038">
    <property type="entry name" value="HTHLUXR"/>
</dbReference>
<evidence type="ECO:0000256" key="4">
    <source>
        <dbReference type="SAM" id="MobiDB-lite"/>
    </source>
</evidence>
<dbReference type="Proteomes" id="UP001595912">
    <property type="component" value="Unassembled WGS sequence"/>
</dbReference>